<evidence type="ECO:0000313" key="2">
    <source>
        <dbReference type="Proteomes" id="UP000565579"/>
    </source>
</evidence>
<gene>
    <name evidence="1" type="ORF">HD593_005009</name>
</gene>
<protein>
    <submittedName>
        <fullName evidence="1">Uncharacterized protein</fullName>
    </submittedName>
</protein>
<keyword evidence="2" id="KW-1185">Reference proteome</keyword>
<dbReference type="Proteomes" id="UP000565579">
    <property type="component" value="Unassembled WGS sequence"/>
</dbReference>
<dbReference type="EMBL" id="JACHMI010000001">
    <property type="protein sequence ID" value="MBB6550214.1"/>
    <property type="molecule type" value="Genomic_DNA"/>
</dbReference>
<dbReference type="RefSeq" id="WP_185104522.1">
    <property type="nucleotide sequence ID" value="NZ_BAAAXY010000009.1"/>
</dbReference>
<name>A0A7X0U0C4_9ACTN</name>
<accession>A0A7X0U0C4</accession>
<reference evidence="1 2" key="1">
    <citation type="submission" date="2020-08" db="EMBL/GenBank/DDBJ databases">
        <title>Sequencing the genomes of 1000 actinobacteria strains.</title>
        <authorList>
            <person name="Klenk H.-P."/>
        </authorList>
    </citation>
    <scope>NUCLEOTIDE SEQUENCE [LARGE SCALE GENOMIC DNA]</scope>
    <source>
        <strain evidence="1 2">DSM 43768</strain>
    </source>
</reference>
<dbReference type="AlphaFoldDB" id="A0A7X0U0C4"/>
<evidence type="ECO:0000313" key="1">
    <source>
        <dbReference type="EMBL" id="MBB6550214.1"/>
    </source>
</evidence>
<organism evidence="1 2">
    <name type="scientific">Nonomuraea rubra</name>
    <dbReference type="NCBI Taxonomy" id="46180"/>
    <lineage>
        <taxon>Bacteria</taxon>
        <taxon>Bacillati</taxon>
        <taxon>Actinomycetota</taxon>
        <taxon>Actinomycetes</taxon>
        <taxon>Streptosporangiales</taxon>
        <taxon>Streptosporangiaceae</taxon>
        <taxon>Nonomuraea</taxon>
    </lineage>
</organism>
<sequence length="62" mass="6253">MDDDQSDVVRTTLIEPIGADDDVTDAPALMGERESRLWPALCALNVVGQGGPGGGRDGGGAG</sequence>
<comment type="caution">
    <text evidence="1">The sequence shown here is derived from an EMBL/GenBank/DDBJ whole genome shotgun (WGS) entry which is preliminary data.</text>
</comment>
<proteinExistence type="predicted"/>